<evidence type="ECO:0000256" key="1">
    <source>
        <dbReference type="SAM" id="Coils"/>
    </source>
</evidence>
<dbReference type="Proteomes" id="UP000479710">
    <property type="component" value="Unassembled WGS sequence"/>
</dbReference>
<name>A0A6G1DJ79_9ORYZ</name>
<keyword evidence="1" id="KW-0175">Coiled coil</keyword>
<gene>
    <name evidence="2" type="ORF">E2562_012284</name>
</gene>
<dbReference type="AlphaFoldDB" id="A0A6G1DJ79"/>
<evidence type="ECO:0000313" key="3">
    <source>
        <dbReference type="Proteomes" id="UP000479710"/>
    </source>
</evidence>
<keyword evidence="3" id="KW-1185">Reference proteome</keyword>
<reference evidence="2 3" key="1">
    <citation type="submission" date="2019-11" db="EMBL/GenBank/DDBJ databases">
        <title>Whole genome sequence of Oryza granulata.</title>
        <authorList>
            <person name="Li W."/>
        </authorList>
    </citation>
    <scope>NUCLEOTIDE SEQUENCE [LARGE SCALE GENOMIC DNA]</scope>
    <source>
        <strain evidence="3">cv. Menghai</strain>
        <tissue evidence="2">Leaf</tissue>
    </source>
</reference>
<feature type="coiled-coil region" evidence="1">
    <location>
        <begin position="73"/>
        <end position="103"/>
    </location>
</feature>
<sequence length="104" mass="11455">MLRSRHDAITERLYTAHLVSDAPTAVPLHPKGADSVPSLCSSDCADVITNDGGVPRHEDPVITETERIKAVLLKDQEKSEATLLELLRQLQQLELTVDTLTVKE</sequence>
<comment type="caution">
    <text evidence="2">The sequence shown here is derived from an EMBL/GenBank/DDBJ whole genome shotgun (WGS) entry which is preliminary data.</text>
</comment>
<accession>A0A6G1DJ79</accession>
<evidence type="ECO:0000313" key="2">
    <source>
        <dbReference type="EMBL" id="KAF0911783.1"/>
    </source>
</evidence>
<proteinExistence type="predicted"/>
<dbReference type="PANTHER" id="PTHR46554:SF3">
    <property type="entry name" value="OS07G0642600 PROTEIN"/>
    <property type="match status" value="1"/>
</dbReference>
<protein>
    <submittedName>
        <fullName evidence="2">Uncharacterized protein</fullName>
    </submittedName>
</protein>
<organism evidence="2 3">
    <name type="scientific">Oryza meyeriana var. granulata</name>
    <dbReference type="NCBI Taxonomy" id="110450"/>
    <lineage>
        <taxon>Eukaryota</taxon>
        <taxon>Viridiplantae</taxon>
        <taxon>Streptophyta</taxon>
        <taxon>Embryophyta</taxon>
        <taxon>Tracheophyta</taxon>
        <taxon>Spermatophyta</taxon>
        <taxon>Magnoliopsida</taxon>
        <taxon>Liliopsida</taxon>
        <taxon>Poales</taxon>
        <taxon>Poaceae</taxon>
        <taxon>BOP clade</taxon>
        <taxon>Oryzoideae</taxon>
        <taxon>Oryzeae</taxon>
        <taxon>Oryzinae</taxon>
        <taxon>Oryza</taxon>
        <taxon>Oryza meyeriana</taxon>
    </lineage>
</organism>
<dbReference type="EMBL" id="SPHZ02000006">
    <property type="protein sequence ID" value="KAF0911783.1"/>
    <property type="molecule type" value="Genomic_DNA"/>
</dbReference>
<dbReference type="PANTHER" id="PTHR46554">
    <property type="entry name" value="MEDIATOR OF RNA POLYMERASE II TRANSCRIPTION SUBUNIT 26A-RELATED"/>
    <property type="match status" value="1"/>
</dbReference>